<organism evidence="2 3">
    <name type="scientific">Hevea brasiliensis</name>
    <name type="common">Para rubber tree</name>
    <name type="synonym">Siphonia brasiliensis</name>
    <dbReference type="NCBI Taxonomy" id="3981"/>
    <lineage>
        <taxon>Eukaryota</taxon>
        <taxon>Viridiplantae</taxon>
        <taxon>Streptophyta</taxon>
        <taxon>Embryophyta</taxon>
        <taxon>Tracheophyta</taxon>
        <taxon>Spermatophyta</taxon>
        <taxon>Magnoliopsida</taxon>
        <taxon>eudicotyledons</taxon>
        <taxon>Gunneridae</taxon>
        <taxon>Pentapetalae</taxon>
        <taxon>rosids</taxon>
        <taxon>fabids</taxon>
        <taxon>Malpighiales</taxon>
        <taxon>Euphorbiaceae</taxon>
        <taxon>Crotonoideae</taxon>
        <taxon>Micrandreae</taxon>
        <taxon>Hevea</taxon>
    </lineage>
</organism>
<protein>
    <submittedName>
        <fullName evidence="2">Uncharacterized protein</fullName>
    </submittedName>
</protein>
<dbReference type="EMBL" id="JAAGAX010000379">
    <property type="protein sequence ID" value="KAF2282301.1"/>
    <property type="molecule type" value="Genomic_DNA"/>
</dbReference>
<gene>
    <name evidence="2" type="ORF">GH714_044145</name>
</gene>
<feature type="region of interest" description="Disordered" evidence="1">
    <location>
        <begin position="244"/>
        <end position="270"/>
    </location>
</feature>
<dbReference type="Proteomes" id="UP000467840">
    <property type="component" value="Unassembled WGS sequence"/>
</dbReference>
<keyword evidence="3" id="KW-1185">Reference proteome</keyword>
<comment type="caution">
    <text evidence="2">The sequence shown here is derived from an EMBL/GenBank/DDBJ whole genome shotgun (WGS) entry which is preliminary data.</text>
</comment>
<feature type="compositionally biased region" description="Polar residues" evidence="1">
    <location>
        <begin position="244"/>
        <end position="259"/>
    </location>
</feature>
<proteinExistence type="predicted"/>
<name>A0A6A6K0F9_HEVBR</name>
<evidence type="ECO:0000313" key="3">
    <source>
        <dbReference type="Proteomes" id="UP000467840"/>
    </source>
</evidence>
<dbReference type="AlphaFoldDB" id="A0A6A6K0F9"/>
<sequence>MSLLRWDWRLASRPATLRSQSQSQTLDRKPTVSAIQRCRKTARTVRPETPCACLPRPHQSVPPSSPLWGTGCASNCKIVMCDLQAHLEGEGYAVGFAVLPACSVGAPHKRDRLFFGAQLAHPNDTRPQGREGMPERAYQQPAGASGLDGGLGYAALLRTSNSHNGSMGGKEPAEQRKAWQGDGETIELQAQMCIIDQPIRITASGQVLTGSDAGMESSGQLNPAHSRWLMGFPPEWDACAVMATPSSRKSPPNSSQLSWVPQAMRLKAKK</sequence>
<feature type="region of interest" description="Disordered" evidence="1">
    <location>
        <begin position="120"/>
        <end position="144"/>
    </location>
</feature>
<evidence type="ECO:0000313" key="2">
    <source>
        <dbReference type="EMBL" id="KAF2282301.1"/>
    </source>
</evidence>
<evidence type="ECO:0000256" key="1">
    <source>
        <dbReference type="SAM" id="MobiDB-lite"/>
    </source>
</evidence>
<feature type="compositionally biased region" description="Basic and acidic residues" evidence="1">
    <location>
        <begin position="123"/>
        <end position="134"/>
    </location>
</feature>
<reference evidence="2 3" key="1">
    <citation type="journal article" date="2020" name="Mol. Plant">
        <title>The Chromosome-Based Rubber Tree Genome Provides New Insights into Spurge Genome Evolution and Rubber Biosynthesis.</title>
        <authorList>
            <person name="Liu J."/>
            <person name="Shi C."/>
            <person name="Shi C.C."/>
            <person name="Li W."/>
            <person name="Zhang Q.J."/>
            <person name="Zhang Y."/>
            <person name="Li K."/>
            <person name="Lu H.F."/>
            <person name="Shi C."/>
            <person name="Zhu S.T."/>
            <person name="Xiao Z.Y."/>
            <person name="Nan H."/>
            <person name="Yue Y."/>
            <person name="Zhu X.G."/>
            <person name="Wu Y."/>
            <person name="Hong X.N."/>
            <person name="Fan G.Y."/>
            <person name="Tong Y."/>
            <person name="Zhang D."/>
            <person name="Mao C.L."/>
            <person name="Liu Y.L."/>
            <person name="Hao S.J."/>
            <person name="Liu W.Q."/>
            <person name="Lv M.Q."/>
            <person name="Zhang H.B."/>
            <person name="Liu Y."/>
            <person name="Hu-Tang G.R."/>
            <person name="Wang J.P."/>
            <person name="Wang J.H."/>
            <person name="Sun Y.H."/>
            <person name="Ni S.B."/>
            <person name="Chen W.B."/>
            <person name="Zhang X.C."/>
            <person name="Jiao Y.N."/>
            <person name="Eichler E.E."/>
            <person name="Li G.H."/>
            <person name="Liu X."/>
            <person name="Gao L.Z."/>
        </authorList>
    </citation>
    <scope>NUCLEOTIDE SEQUENCE [LARGE SCALE GENOMIC DNA]</scope>
    <source>
        <strain evidence="3">cv. GT1</strain>
        <tissue evidence="2">Leaf</tissue>
    </source>
</reference>
<accession>A0A6A6K0F9</accession>